<gene>
    <name evidence="2" type="ORF">TVY486_0905160</name>
</gene>
<dbReference type="VEuPathDB" id="TriTrypDB:TvY486_0905160"/>
<name>G0U340_TRYVY</name>
<evidence type="ECO:0000256" key="1">
    <source>
        <dbReference type="SAM" id="Phobius"/>
    </source>
</evidence>
<evidence type="ECO:0000313" key="2">
    <source>
        <dbReference type="EMBL" id="CCC50695.1"/>
    </source>
</evidence>
<dbReference type="EMBL" id="HE573025">
    <property type="protein sequence ID" value="CCC50695.1"/>
    <property type="molecule type" value="Genomic_DNA"/>
</dbReference>
<reference evidence="2" key="1">
    <citation type="journal article" date="2012" name="Proc. Natl. Acad. Sci. U.S.A.">
        <title>Antigenic diversity is generated by distinct evolutionary mechanisms in African trypanosome species.</title>
        <authorList>
            <person name="Jackson A.P."/>
            <person name="Berry A."/>
            <person name="Aslett M."/>
            <person name="Allison H.C."/>
            <person name="Burton P."/>
            <person name="Vavrova-Anderson J."/>
            <person name="Brown R."/>
            <person name="Browne H."/>
            <person name="Corton N."/>
            <person name="Hauser H."/>
            <person name="Gamble J."/>
            <person name="Gilderthorp R."/>
            <person name="Marcello L."/>
            <person name="McQuillan J."/>
            <person name="Otto T.D."/>
            <person name="Quail M.A."/>
            <person name="Sanders M.J."/>
            <person name="van Tonder A."/>
            <person name="Ginger M.L."/>
            <person name="Field M.C."/>
            <person name="Barry J.D."/>
            <person name="Hertz-Fowler C."/>
            <person name="Berriman M."/>
        </authorList>
    </citation>
    <scope>NUCLEOTIDE SEQUENCE</scope>
    <source>
        <strain evidence="2">Y486</strain>
    </source>
</reference>
<organism evidence="2">
    <name type="scientific">Trypanosoma vivax (strain Y486)</name>
    <dbReference type="NCBI Taxonomy" id="1055687"/>
    <lineage>
        <taxon>Eukaryota</taxon>
        <taxon>Discoba</taxon>
        <taxon>Euglenozoa</taxon>
        <taxon>Kinetoplastea</taxon>
        <taxon>Metakinetoplastina</taxon>
        <taxon>Trypanosomatida</taxon>
        <taxon>Trypanosomatidae</taxon>
        <taxon>Trypanosoma</taxon>
        <taxon>Duttonella</taxon>
    </lineage>
</organism>
<dbReference type="OMA" id="ANFAEYN"/>
<accession>G0U340</accession>
<proteinExistence type="predicted"/>
<dbReference type="AlphaFoldDB" id="G0U340"/>
<keyword evidence="1" id="KW-0472">Membrane</keyword>
<protein>
    <submittedName>
        <fullName evidence="2">Uncharacterized protein</fullName>
    </submittedName>
</protein>
<keyword evidence="1" id="KW-0812">Transmembrane</keyword>
<keyword evidence="1" id="KW-1133">Transmembrane helix</keyword>
<sequence length="356" mass="41530">MASSITAFQSDIIDFILANRSSLGIFRREWYLKQKGFYAYFVDFKNILRDIRSKPDPEMQEDTNNATLDGSRSMSQFYESEELTKRMKWKRVTWDENADYNGFSRRLLENDELIRNVPAFSFLSLHIERDPLCSNVFSLPPRQSIIEQGALTNWILQERSPAAVEKYVLNESLPVRSPFTVDWETGEAKLVDTASIQEVLVFLQTVAPRLQALQIRMEEQQAKISNEIQNLKLRIGINIKFNQHDTTLWDDPHLKADPNYVTPDDVEQFIKGLKKSAVFYRLFLRGQCIRVIPPGRPYYLEAKSSELHIPANFASYNWHSIHGYFEMLERFIASMITLWWVWFSLAIIVVGDLELL</sequence>
<feature type="transmembrane region" description="Helical" evidence="1">
    <location>
        <begin position="331"/>
        <end position="351"/>
    </location>
</feature>